<keyword evidence="2 4" id="KW-0697">Rotamase</keyword>
<dbReference type="GO" id="GO:0006457">
    <property type="term" value="P:protein folding"/>
    <property type="evidence" value="ECO:0007669"/>
    <property type="project" value="TreeGrafter"/>
</dbReference>
<dbReference type="SUPFAM" id="SSF50891">
    <property type="entry name" value="Cyclophilin-like"/>
    <property type="match status" value="1"/>
</dbReference>
<proteinExistence type="inferred from homology"/>
<dbReference type="PRINTS" id="PR00153">
    <property type="entry name" value="CSAPPISMRASE"/>
</dbReference>
<comment type="similarity">
    <text evidence="4">Belongs to the cyclophilin-type PPIase family.</text>
</comment>
<dbReference type="InterPro" id="IPR029000">
    <property type="entry name" value="Cyclophilin-like_dom_sf"/>
</dbReference>
<keyword evidence="7" id="KW-1185">Reference proteome</keyword>
<evidence type="ECO:0000256" key="4">
    <source>
        <dbReference type="RuleBase" id="RU363019"/>
    </source>
</evidence>
<sequence length="243" mass="26927">MSRKVFLEIKIGDVEKYDDASRRYSKAKAWVKQWSSTYGFVSDELDQLTLEDKETAKDILASDPTATSEKWLIDAPEPLKGGRIEIELFDKECPKTCENFVALCQGGKVGKSSKKPLYYKNTRMFRLVSDFIVQGGDVTRGDGSGGDSIYNGKFNDEKPGLAKKFNQKGLVAMANSGKNSNTSQFFITLGDKHPQFDKINGKYVIFGQVTQGQQVLDQINAVSVSNEQPLEIITITNCGQIVG</sequence>
<accession>A0A2G4SSB4</accession>
<dbReference type="AlphaFoldDB" id="A0A2G4SSB4"/>
<comment type="function">
    <text evidence="4">PPIases accelerate the folding of proteins. It catalyzes the cis-trans isomerization of proline imidic peptide bonds in oligopeptides.</text>
</comment>
<evidence type="ECO:0000256" key="3">
    <source>
        <dbReference type="ARBA" id="ARBA00023235"/>
    </source>
</evidence>
<dbReference type="EMBL" id="KZ303851">
    <property type="protein sequence ID" value="PHZ11669.1"/>
    <property type="molecule type" value="Genomic_DNA"/>
</dbReference>
<name>A0A2G4SSB4_RHIZD</name>
<dbReference type="RefSeq" id="XP_023465377.1">
    <property type="nucleotide sequence ID" value="XM_023605766.1"/>
</dbReference>
<dbReference type="Pfam" id="PF00160">
    <property type="entry name" value="Pro_isomerase"/>
    <property type="match status" value="1"/>
</dbReference>
<comment type="catalytic activity">
    <reaction evidence="1 4">
        <text>[protein]-peptidylproline (omega=180) = [protein]-peptidylproline (omega=0)</text>
        <dbReference type="Rhea" id="RHEA:16237"/>
        <dbReference type="Rhea" id="RHEA-COMP:10747"/>
        <dbReference type="Rhea" id="RHEA-COMP:10748"/>
        <dbReference type="ChEBI" id="CHEBI:83833"/>
        <dbReference type="ChEBI" id="CHEBI:83834"/>
        <dbReference type="EC" id="5.2.1.8"/>
    </reaction>
</comment>
<evidence type="ECO:0000256" key="1">
    <source>
        <dbReference type="ARBA" id="ARBA00000971"/>
    </source>
</evidence>
<evidence type="ECO:0000259" key="5">
    <source>
        <dbReference type="PROSITE" id="PS50072"/>
    </source>
</evidence>
<protein>
    <recommendedName>
        <fullName evidence="4">Peptidyl-prolyl cis-trans isomerase</fullName>
        <shortName evidence="4">PPIase</shortName>
        <ecNumber evidence="4">5.2.1.8</ecNumber>
    </recommendedName>
</protein>
<reference evidence="6 7" key="1">
    <citation type="journal article" date="2016" name="Proc. Natl. Acad. Sci. U.S.A.">
        <title>Lipid metabolic changes in an early divergent fungus govern the establishment of a mutualistic symbiosis with endobacteria.</title>
        <authorList>
            <person name="Lastovetsky O.A."/>
            <person name="Gaspar M.L."/>
            <person name="Mondo S.J."/>
            <person name="LaButti K.M."/>
            <person name="Sandor L."/>
            <person name="Grigoriev I.V."/>
            <person name="Henry S.A."/>
            <person name="Pawlowska T.E."/>
        </authorList>
    </citation>
    <scope>NUCLEOTIDE SEQUENCE [LARGE SCALE GENOMIC DNA]</scope>
    <source>
        <strain evidence="6 7">ATCC 52813</strain>
    </source>
</reference>
<dbReference type="EC" id="5.2.1.8" evidence="4"/>
<dbReference type="PROSITE" id="PS50072">
    <property type="entry name" value="CSA_PPIASE_2"/>
    <property type="match status" value="1"/>
</dbReference>
<dbReference type="Gene3D" id="2.40.100.10">
    <property type="entry name" value="Cyclophilin-like"/>
    <property type="match status" value="1"/>
</dbReference>
<dbReference type="GeneID" id="35436756"/>
<organism evidence="6 7">
    <name type="scientific">Rhizopus microsporus ATCC 52813</name>
    <dbReference type="NCBI Taxonomy" id="1340429"/>
    <lineage>
        <taxon>Eukaryota</taxon>
        <taxon>Fungi</taxon>
        <taxon>Fungi incertae sedis</taxon>
        <taxon>Mucoromycota</taxon>
        <taxon>Mucoromycotina</taxon>
        <taxon>Mucoromycetes</taxon>
        <taxon>Mucorales</taxon>
        <taxon>Mucorineae</taxon>
        <taxon>Rhizopodaceae</taxon>
        <taxon>Rhizopus</taxon>
    </lineage>
</organism>
<dbReference type="PANTHER" id="PTHR11071:SF561">
    <property type="entry name" value="PEPTIDYL-PROLYL CIS-TRANS ISOMERASE D-RELATED"/>
    <property type="match status" value="1"/>
</dbReference>
<gene>
    <name evidence="6" type="ORF">RHIMIDRAFT_17337</name>
</gene>
<dbReference type="FunFam" id="2.40.100.10:FF:000025">
    <property type="entry name" value="Peptidyl-prolyl cis-trans isomerase CYP19-2"/>
    <property type="match status" value="1"/>
</dbReference>
<dbReference type="STRING" id="1340429.A0A2G4SSB4"/>
<dbReference type="InterPro" id="IPR002130">
    <property type="entry name" value="Cyclophilin-type_PPIase_dom"/>
</dbReference>
<evidence type="ECO:0000313" key="6">
    <source>
        <dbReference type="EMBL" id="PHZ11669.1"/>
    </source>
</evidence>
<dbReference type="GO" id="GO:0005737">
    <property type="term" value="C:cytoplasm"/>
    <property type="evidence" value="ECO:0007669"/>
    <property type="project" value="TreeGrafter"/>
</dbReference>
<dbReference type="PANTHER" id="PTHR11071">
    <property type="entry name" value="PEPTIDYL-PROLYL CIS-TRANS ISOMERASE"/>
    <property type="match status" value="1"/>
</dbReference>
<dbReference type="Proteomes" id="UP000242254">
    <property type="component" value="Unassembled WGS sequence"/>
</dbReference>
<feature type="domain" description="PPIase cyclophilin-type" evidence="5">
    <location>
        <begin position="82"/>
        <end position="240"/>
    </location>
</feature>
<dbReference type="GO" id="GO:0003755">
    <property type="term" value="F:peptidyl-prolyl cis-trans isomerase activity"/>
    <property type="evidence" value="ECO:0007669"/>
    <property type="project" value="UniProtKB-UniRule"/>
</dbReference>
<evidence type="ECO:0000256" key="2">
    <source>
        <dbReference type="ARBA" id="ARBA00023110"/>
    </source>
</evidence>
<dbReference type="GO" id="GO:0016018">
    <property type="term" value="F:cyclosporin A binding"/>
    <property type="evidence" value="ECO:0007669"/>
    <property type="project" value="TreeGrafter"/>
</dbReference>
<keyword evidence="3 4" id="KW-0413">Isomerase</keyword>
<evidence type="ECO:0000313" key="7">
    <source>
        <dbReference type="Proteomes" id="UP000242254"/>
    </source>
</evidence>